<feature type="non-terminal residue" evidence="1">
    <location>
        <position position="107"/>
    </location>
</feature>
<gene>
    <name evidence="1" type="ORF">E6K80_15230</name>
</gene>
<dbReference type="Proteomes" id="UP000319836">
    <property type="component" value="Unassembled WGS sequence"/>
</dbReference>
<evidence type="ECO:0000313" key="1">
    <source>
        <dbReference type="EMBL" id="TMQ67475.1"/>
    </source>
</evidence>
<name>A0A538TV29_UNCEI</name>
<protein>
    <submittedName>
        <fullName evidence="1">Uncharacterized protein</fullName>
    </submittedName>
</protein>
<organism evidence="1 2">
    <name type="scientific">Eiseniibacteriota bacterium</name>
    <dbReference type="NCBI Taxonomy" id="2212470"/>
    <lineage>
        <taxon>Bacteria</taxon>
        <taxon>Candidatus Eiseniibacteriota</taxon>
    </lineage>
</organism>
<dbReference type="AlphaFoldDB" id="A0A538TV29"/>
<comment type="caution">
    <text evidence="1">The sequence shown here is derived from an EMBL/GenBank/DDBJ whole genome shotgun (WGS) entry which is preliminary data.</text>
</comment>
<sequence>MPDFEQTLPDVQEILRKPISQLGLKIEGSPVERFVHQLHRELGRKGLERFKPVCYLTDEWGCPDGQPVIGIPFYLADPHLAKLERAMNDLEDEREIMMYLRHEAGHA</sequence>
<evidence type="ECO:0000313" key="2">
    <source>
        <dbReference type="Proteomes" id="UP000319836"/>
    </source>
</evidence>
<dbReference type="EMBL" id="VBPA01000446">
    <property type="protein sequence ID" value="TMQ67475.1"/>
    <property type="molecule type" value="Genomic_DNA"/>
</dbReference>
<accession>A0A538TV29</accession>
<proteinExistence type="predicted"/>
<reference evidence="1 2" key="1">
    <citation type="journal article" date="2019" name="Nat. Microbiol.">
        <title>Mediterranean grassland soil C-N compound turnover is dependent on rainfall and depth, and is mediated by genomically divergent microorganisms.</title>
        <authorList>
            <person name="Diamond S."/>
            <person name="Andeer P.F."/>
            <person name="Li Z."/>
            <person name="Crits-Christoph A."/>
            <person name="Burstein D."/>
            <person name="Anantharaman K."/>
            <person name="Lane K.R."/>
            <person name="Thomas B.C."/>
            <person name="Pan C."/>
            <person name="Northen T.R."/>
            <person name="Banfield J.F."/>
        </authorList>
    </citation>
    <scope>NUCLEOTIDE SEQUENCE [LARGE SCALE GENOMIC DNA]</scope>
    <source>
        <strain evidence="1">WS_10</strain>
    </source>
</reference>